<dbReference type="PROSITE" id="PS50109">
    <property type="entry name" value="HIS_KIN"/>
    <property type="match status" value="1"/>
</dbReference>
<feature type="domain" description="Histidine kinase" evidence="9">
    <location>
        <begin position="218"/>
        <end position="423"/>
    </location>
</feature>
<evidence type="ECO:0000256" key="3">
    <source>
        <dbReference type="ARBA" id="ARBA00022553"/>
    </source>
</evidence>
<evidence type="ECO:0000313" key="11">
    <source>
        <dbReference type="Proteomes" id="UP000238375"/>
    </source>
</evidence>
<comment type="catalytic activity">
    <reaction evidence="1">
        <text>ATP + protein L-histidine = ADP + protein N-phospho-L-histidine.</text>
        <dbReference type="EC" id="2.7.13.3"/>
    </reaction>
</comment>
<proteinExistence type="predicted"/>
<keyword evidence="7 8" id="KW-1133">Transmembrane helix</keyword>
<dbReference type="InterPro" id="IPR050428">
    <property type="entry name" value="TCS_sensor_his_kinase"/>
</dbReference>
<dbReference type="Pfam" id="PF00512">
    <property type="entry name" value="HisKA"/>
    <property type="match status" value="1"/>
</dbReference>
<evidence type="ECO:0000256" key="6">
    <source>
        <dbReference type="ARBA" id="ARBA00022777"/>
    </source>
</evidence>
<name>A0A2T0SNL3_9BACT</name>
<dbReference type="Proteomes" id="UP000238375">
    <property type="component" value="Unassembled WGS sequence"/>
</dbReference>
<evidence type="ECO:0000256" key="2">
    <source>
        <dbReference type="ARBA" id="ARBA00012438"/>
    </source>
</evidence>
<dbReference type="InterPro" id="IPR003594">
    <property type="entry name" value="HATPase_dom"/>
</dbReference>
<evidence type="ECO:0000256" key="7">
    <source>
        <dbReference type="ARBA" id="ARBA00022989"/>
    </source>
</evidence>
<dbReference type="Pfam" id="PF02518">
    <property type="entry name" value="HATPase_c"/>
    <property type="match status" value="1"/>
</dbReference>
<dbReference type="Gene3D" id="1.10.287.130">
    <property type="match status" value="1"/>
</dbReference>
<keyword evidence="3" id="KW-0597">Phosphoprotein</keyword>
<dbReference type="GO" id="GO:0000155">
    <property type="term" value="F:phosphorelay sensor kinase activity"/>
    <property type="evidence" value="ECO:0007669"/>
    <property type="project" value="InterPro"/>
</dbReference>
<keyword evidence="6 10" id="KW-0418">Kinase</keyword>
<keyword evidence="5 8" id="KW-0812">Transmembrane</keyword>
<dbReference type="EC" id="2.7.13.3" evidence="2"/>
<protein>
    <recommendedName>
        <fullName evidence="2">histidine kinase</fullName>
        <ecNumber evidence="2">2.7.13.3</ecNumber>
    </recommendedName>
</protein>
<dbReference type="EMBL" id="PVTE01000015">
    <property type="protein sequence ID" value="PRY34953.1"/>
    <property type="molecule type" value="Genomic_DNA"/>
</dbReference>
<dbReference type="Gene3D" id="3.30.565.10">
    <property type="entry name" value="Histidine kinase-like ATPase, C-terminal domain"/>
    <property type="match status" value="1"/>
</dbReference>
<dbReference type="InterPro" id="IPR003661">
    <property type="entry name" value="HisK_dim/P_dom"/>
</dbReference>
<evidence type="ECO:0000256" key="1">
    <source>
        <dbReference type="ARBA" id="ARBA00000085"/>
    </source>
</evidence>
<gene>
    <name evidence="10" type="ORF">CLV58_11536</name>
</gene>
<evidence type="ECO:0000256" key="5">
    <source>
        <dbReference type="ARBA" id="ARBA00022692"/>
    </source>
</evidence>
<feature type="transmembrane region" description="Helical" evidence="8">
    <location>
        <begin position="129"/>
        <end position="151"/>
    </location>
</feature>
<keyword evidence="11" id="KW-1185">Reference proteome</keyword>
<dbReference type="SMART" id="SM00387">
    <property type="entry name" value="HATPase_c"/>
    <property type="match status" value="1"/>
</dbReference>
<dbReference type="InterPro" id="IPR036097">
    <property type="entry name" value="HisK_dim/P_sf"/>
</dbReference>
<evidence type="ECO:0000313" key="10">
    <source>
        <dbReference type="EMBL" id="PRY34953.1"/>
    </source>
</evidence>
<sequence>MKLLALTYRYYAGLALGVLALSVPVFYGIIQWLVIVDVDEALLARKQEIQQLVVKRPASTLQYLPSTDPNIRLLRVASCPGSDYFHDKDYYLPLLQELEPHRELVTCLKAGEEVYQLFIRQSLVEEEDFMLTITGLQTGLLLLLLLGLGLINRRITRSLWQPFTDALRRIRNFRLESDQAPSWSTTEIDEFRELHQSLTTLLTRNQQVYTSQKQFTENASHEMQTPLAIMSAELEVLSQTDDLPDDALDHVQKAASAVNRLSHINRALLLLTKIENMQYAEVCPVDIGALTARLLDWYADFIVHKQLTFRHLTAQDTTLSMNPQLADVLVGNLLKNAIRHNQPGGMLTCTVSRTMLCIENTGDPLPFPASQLFDRFVKNPALPDATGLGLAIVKQIADRYGLPLRYQFNADQSIHRFELGLQPSHSAADSII</sequence>
<keyword evidence="4" id="KW-0808">Transferase</keyword>
<dbReference type="SUPFAM" id="SSF47384">
    <property type="entry name" value="Homodimeric domain of signal transducing histidine kinase"/>
    <property type="match status" value="1"/>
</dbReference>
<dbReference type="InterPro" id="IPR036890">
    <property type="entry name" value="HATPase_C_sf"/>
</dbReference>
<accession>A0A2T0SNL3</accession>
<evidence type="ECO:0000256" key="8">
    <source>
        <dbReference type="SAM" id="Phobius"/>
    </source>
</evidence>
<organism evidence="10 11">
    <name type="scientific">Spirosoma oryzae</name>
    <dbReference type="NCBI Taxonomy" id="1469603"/>
    <lineage>
        <taxon>Bacteria</taxon>
        <taxon>Pseudomonadati</taxon>
        <taxon>Bacteroidota</taxon>
        <taxon>Cytophagia</taxon>
        <taxon>Cytophagales</taxon>
        <taxon>Cytophagaceae</taxon>
        <taxon>Spirosoma</taxon>
    </lineage>
</organism>
<feature type="transmembrane region" description="Helical" evidence="8">
    <location>
        <begin position="12"/>
        <end position="35"/>
    </location>
</feature>
<dbReference type="SMART" id="SM00388">
    <property type="entry name" value="HisKA"/>
    <property type="match status" value="1"/>
</dbReference>
<reference evidence="10 11" key="1">
    <citation type="submission" date="2018-03" db="EMBL/GenBank/DDBJ databases">
        <title>Genomic Encyclopedia of Archaeal and Bacterial Type Strains, Phase II (KMG-II): from individual species to whole genera.</title>
        <authorList>
            <person name="Goeker M."/>
        </authorList>
    </citation>
    <scope>NUCLEOTIDE SEQUENCE [LARGE SCALE GENOMIC DNA]</scope>
    <source>
        <strain evidence="10 11">DSM 28354</strain>
    </source>
</reference>
<evidence type="ECO:0000259" key="9">
    <source>
        <dbReference type="PROSITE" id="PS50109"/>
    </source>
</evidence>
<keyword evidence="8" id="KW-0472">Membrane</keyword>
<evidence type="ECO:0000256" key="4">
    <source>
        <dbReference type="ARBA" id="ARBA00022679"/>
    </source>
</evidence>
<comment type="caution">
    <text evidence="10">The sequence shown here is derived from an EMBL/GenBank/DDBJ whole genome shotgun (WGS) entry which is preliminary data.</text>
</comment>
<dbReference type="CDD" id="cd00082">
    <property type="entry name" value="HisKA"/>
    <property type="match status" value="1"/>
</dbReference>
<dbReference type="PANTHER" id="PTHR45436:SF5">
    <property type="entry name" value="SENSOR HISTIDINE KINASE TRCS"/>
    <property type="match status" value="1"/>
</dbReference>
<dbReference type="InterPro" id="IPR005467">
    <property type="entry name" value="His_kinase_dom"/>
</dbReference>
<dbReference type="RefSeq" id="WP_012931386.1">
    <property type="nucleotide sequence ID" value="NZ_PVTE01000015.1"/>
</dbReference>
<dbReference type="OrthoDB" id="1522504at2"/>
<dbReference type="PANTHER" id="PTHR45436">
    <property type="entry name" value="SENSOR HISTIDINE KINASE YKOH"/>
    <property type="match status" value="1"/>
</dbReference>
<dbReference type="SUPFAM" id="SSF55874">
    <property type="entry name" value="ATPase domain of HSP90 chaperone/DNA topoisomerase II/histidine kinase"/>
    <property type="match status" value="1"/>
</dbReference>
<dbReference type="AlphaFoldDB" id="A0A2T0SNL3"/>
<dbReference type="GO" id="GO:0005886">
    <property type="term" value="C:plasma membrane"/>
    <property type="evidence" value="ECO:0007669"/>
    <property type="project" value="TreeGrafter"/>
</dbReference>